<keyword evidence="2" id="KW-0812">Transmembrane</keyword>
<protein>
    <recommendedName>
        <fullName evidence="3">AB hydrolase-1 domain-containing protein</fullName>
    </recommendedName>
</protein>
<dbReference type="AlphaFoldDB" id="M1V7T3"/>
<dbReference type="OrthoDB" id="2498029at2759"/>
<feature type="region of interest" description="Disordered" evidence="1">
    <location>
        <begin position="330"/>
        <end position="377"/>
    </location>
</feature>
<evidence type="ECO:0000259" key="3">
    <source>
        <dbReference type="Pfam" id="PF00561"/>
    </source>
</evidence>
<dbReference type="EMBL" id="AP006502">
    <property type="protein sequence ID" value="BAM83350.1"/>
    <property type="molecule type" value="Genomic_DNA"/>
</dbReference>
<feature type="region of interest" description="Disordered" evidence="1">
    <location>
        <begin position="1"/>
        <end position="83"/>
    </location>
</feature>
<dbReference type="Gene3D" id="3.40.50.1820">
    <property type="entry name" value="alpha/beta hydrolase"/>
    <property type="match status" value="2"/>
</dbReference>
<reference evidence="4 5" key="1">
    <citation type="journal article" date="2004" name="Nature">
        <title>Genome sequence of the ultrasmall unicellular red alga Cyanidioschyzon merolae 10D.</title>
        <authorList>
            <person name="Matsuzaki M."/>
            <person name="Misumi O."/>
            <person name="Shin-i T."/>
            <person name="Maruyama S."/>
            <person name="Takahara M."/>
            <person name="Miyagishima S."/>
            <person name="Mori T."/>
            <person name="Nishida K."/>
            <person name="Yagisawa F."/>
            <person name="Nishida K."/>
            <person name="Yoshida Y."/>
            <person name="Nishimura Y."/>
            <person name="Nakao S."/>
            <person name="Kobayashi T."/>
            <person name="Momoyama Y."/>
            <person name="Higashiyama T."/>
            <person name="Minoda A."/>
            <person name="Sano M."/>
            <person name="Nomoto H."/>
            <person name="Oishi K."/>
            <person name="Hayashi H."/>
            <person name="Ohta F."/>
            <person name="Nishizaka S."/>
            <person name="Haga S."/>
            <person name="Miura S."/>
            <person name="Morishita T."/>
            <person name="Kabeya Y."/>
            <person name="Terasawa K."/>
            <person name="Suzuki Y."/>
            <person name="Ishii Y."/>
            <person name="Asakawa S."/>
            <person name="Takano H."/>
            <person name="Ohta N."/>
            <person name="Kuroiwa H."/>
            <person name="Tanaka K."/>
            <person name="Shimizu N."/>
            <person name="Sugano S."/>
            <person name="Sato N."/>
            <person name="Nozaki H."/>
            <person name="Ogasawara N."/>
            <person name="Kohara Y."/>
            <person name="Kuroiwa T."/>
        </authorList>
    </citation>
    <scope>NUCLEOTIDE SEQUENCE [LARGE SCALE GENOMIC DNA]</scope>
    <source>
        <strain evidence="4 5">10D</strain>
    </source>
</reference>
<evidence type="ECO:0000313" key="5">
    <source>
        <dbReference type="Proteomes" id="UP000007014"/>
    </source>
</evidence>
<dbReference type="PANTHER" id="PTHR43358:SF4">
    <property type="entry name" value="ALPHA_BETA HYDROLASE FOLD-1 DOMAIN-CONTAINING PROTEIN"/>
    <property type="match status" value="1"/>
</dbReference>
<dbReference type="InterPro" id="IPR029058">
    <property type="entry name" value="AB_hydrolase_fold"/>
</dbReference>
<keyword evidence="2" id="KW-0472">Membrane</keyword>
<dbReference type="OMA" id="AMRPPWY"/>
<name>M1V7T3_CYAM1</name>
<keyword evidence="2" id="KW-1133">Transmembrane helix</keyword>
<dbReference type="HOGENOM" id="CLU_407345_0_0_1"/>
<feature type="compositionally biased region" description="Polar residues" evidence="1">
    <location>
        <begin position="330"/>
        <end position="339"/>
    </location>
</feature>
<feature type="compositionally biased region" description="Basic and acidic residues" evidence="1">
    <location>
        <begin position="100"/>
        <end position="122"/>
    </location>
</feature>
<feature type="compositionally biased region" description="Polar residues" evidence="1">
    <location>
        <begin position="358"/>
        <end position="367"/>
    </location>
</feature>
<accession>M1V7T3</accession>
<reference evidence="4 5" key="2">
    <citation type="journal article" date="2007" name="BMC Biol.">
        <title>A 100%-complete sequence reveals unusually simple genomic features in the hot-spring red alga Cyanidioschyzon merolae.</title>
        <authorList>
            <person name="Nozaki H."/>
            <person name="Takano H."/>
            <person name="Misumi O."/>
            <person name="Terasawa K."/>
            <person name="Matsuzaki M."/>
            <person name="Maruyama S."/>
            <person name="Nishida K."/>
            <person name="Yagisawa F."/>
            <person name="Yoshida Y."/>
            <person name="Fujiwara T."/>
            <person name="Takio S."/>
            <person name="Tamura K."/>
            <person name="Chung S.J."/>
            <person name="Nakamura S."/>
            <person name="Kuroiwa H."/>
            <person name="Tanaka K."/>
            <person name="Sato N."/>
            <person name="Kuroiwa T."/>
        </authorList>
    </citation>
    <scope>NUCLEOTIDE SEQUENCE [LARGE SCALE GENOMIC DNA]</scope>
    <source>
        <strain evidence="4 5">10D</strain>
    </source>
</reference>
<sequence length="675" mass="75441">MSSSNTGVRVPAAASDVESTDTGYEQDEEQLPNQQDSEATDPEVQFDGGTDWLNSSEAEPVELSRAYSAPEPLDEGPKPNLLDISSAWGQDFVERADSELESYAEEHPGPEEHGASQQERQRSRSYLRALRAKMDRTWRADWTHRLGRTLDGTVDRARPYWRHLRSSSGLRRRVLSRSPSMLLQNLNHSRKIIARKSVEAASEAAEFISSPTLLFRPAKMAFAIAFPLLIPLLITPWRILLILFVFYAVWYLVVAAIFATEVMMRPPWYRVGLGGQLPMVEIPPYWRGVCHNPKQDLQLDYVSVSFESLHPPRRTLRGWYIPAESTGMTFESGSEQSAPETGAAKPSEASSADAPNPHATTPSGEHATTSRSRGTTSTGRTCVVCVHGAGRDRRNFLRHAGALHRHGYDVLLFDLSEHGLSDGSGRGTTFGAREKYDVLAAIAYAYNALQAERIVLLGTSAGASSCLLAAAEWIRLHRFLKLQIVGQRHESSQALSEQHSLDFPVQCIIAENPLARPDELFIFHLERLSLNYLPKDSYHLARKTLFWFASRVLLFRLAWVDREPSAVPGSHLRRLWVVISTLSRVLGGRTRCGAVDVMTDIHCPLFVLHGTGDEIVPVDHGMRIFAAANEPRQLWLAPDAAHCALFDQYPTEWENRVVDFIEKSLSEESNAKSRS</sequence>
<feature type="domain" description="AB hydrolase-1" evidence="3">
    <location>
        <begin position="383"/>
        <end position="472"/>
    </location>
</feature>
<dbReference type="InterPro" id="IPR052920">
    <property type="entry name" value="DNA-binding_regulatory"/>
</dbReference>
<evidence type="ECO:0000256" key="1">
    <source>
        <dbReference type="SAM" id="MobiDB-lite"/>
    </source>
</evidence>
<dbReference type="Pfam" id="PF00561">
    <property type="entry name" value="Abhydrolase_1"/>
    <property type="match status" value="1"/>
</dbReference>
<evidence type="ECO:0000256" key="2">
    <source>
        <dbReference type="SAM" id="Phobius"/>
    </source>
</evidence>
<dbReference type="SUPFAM" id="SSF53474">
    <property type="entry name" value="alpha/beta-Hydrolases"/>
    <property type="match status" value="1"/>
</dbReference>
<proteinExistence type="predicted"/>
<dbReference type="PANTHER" id="PTHR43358">
    <property type="entry name" value="ALPHA/BETA-HYDROLASE"/>
    <property type="match status" value="1"/>
</dbReference>
<gene>
    <name evidence="4" type="ORF">CYME_CMT405C</name>
</gene>
<dbReference type="InterPro" id="IPR000073">
    <property type="entry name" value="AB_hydrolase_1"/>
</dbReference>
<feature type="transmembrane region" description="Helical" evidence="2">
    <location>
        <begin position="213"/>
        <end position="234"/>
    </location>
</feature>
<evidence type="ECO:0000313" key="4">
    <source>
        <dbReference type="EMBL" id="BAM83350.1"/>
    </source>
</evidence>
<dbReference type="RefSeq" id="XP_005539386.1">
    <property type="nucleotide sequence ID" value="XM_005539329.1"/>
</dbReference>
<feature type="region of interest" description="Disordered" evidence="1">
    <location>
        <begin position="100"/>
        <end position="124"/>
    </location>
</feature>
<dbReference type="GeneID" id="16998151"/>
<organism evidence="4 5">
    <name type="scientific">Cyanidioschyzon merolae (strain NIES-3377 / 10D)</name>
    <name type="common">Unicellular red alga</name>
    <dbReference type="NCBI Taxonomy" id="280699"/>
    <lineage>
        <taxon>Eukaryota</taxon>
        <taxon>Rhodophyta</taxon>
        <taxon>Bangiophyceae</taxon>
        <taxon>Cyanidiales</taxon>
        <taxon>Cyanidiaceae</taxon>
        <taxon>Cyanidioschyzon</taxon>
    </lineage>
</organism>
<dbReference type="KEGG" id="cme:CYME_CMT405C"/>
<feature type="transmembrane region" description="Helical" evidence="2">
    <location>
        <begin position="240"/>
        <end position="260"/>
    </location>
</feature>
<dbReference type="Gramene" id="CMT405CT">
    <property type="protein sequence ID" value="CMT405CT"/>
    <property type="gene ID" value="CMT405C"/>
</dbReference>
<dbReference type="Proteomes" id="UP000007014">
    <property type="component" value="Chromosome 20"/>
</dbReference>
<keyword evidence="5" id="KW-1185">Reference proteome</keyword>